<sequence length="282" mass="30581">MTKVHRNKPKGQWVPIKPERPLRNTTRQQPGGPQETGSRTESSSCRPATRPEGVTFELMEGDAVCKRCKGRRGDCWRVGSARRGRGRPAKRPVVIGAMTYGRCTSCRAANVPCTLDAPSEAAPTQAVQHRNKNESNHPATGPSAPRSAAASAIVPPPSHPEPERSPYGTHLLFKDVTSTVYHAAGILEDSIQNLRESVEKLQNSIPSVELPGDLSPTSRAVVAEDKHYALINHYTSPSIQEAITVSNTSIDHLEEVVDHLFATLSGLPTPDSDSEDSDMLDD</sequence>
<dbReference type="EMBL" id="QPFP01000237">
    <property type="protein sequence ID" value="TEB18678.1"/>
    <property type="molecule type" value="Genomic_DNA"/>
</dbReference>
<feature type="compositionally biased region" description="Polar residues" evidence="1">
    <location>
        <begin position="23"/>
        <end position="46"/>
    </location>
</feature>
<feature type="compositionally biased region" description="Low complexity" evidence="1">
    <location>
        <begin position="138"/>
        <end position="153"/>
    </location>
</feature>
<feature type="region of interest" description="Disordered" evidence="1">
    <location>
        <begin position="1"/>
        <end position="53"/>
    </location>
</feature>
<organism evidence="2 3">
    <name type="scientific">Coprinellus micaceus</name>
    <name type="common">Glistening ink-cap mushroom</name>
    <name type="synonym">Coprinus micaceus</name>
    <dbReference type="NCBI Taxonomy" id="71717"/>
    <lineage>
        <taxon>Eukaryota</taxon>
        <taxon>Fungi</taxon>
        <taxon>Dikarya</taxon>
        <taxon>Basidiomycota</taxon>
        <taxon>Agaricomycotina</taxon>
        <taxon>Agaricomycetes</taxon>
        <taxon>Agaricomycetidae</taxon>
        <taxon>Agaricales</taxon>
        <taxon>Agaricineae</taxon>
        <taxon>Psathyrellaceae</taxon>
        <taxon>Coprinellus</taxon>
    </lineage>
</organism>
<protein>
    <submittedName>
        <fullName evidence="2">Uncharacterized protein</fullName>
    </submittedName>
</protein>
<comment type="caution">
    <text evidence="2">The sequence shown here is derived from an EMBL/GenBank/DDBJ whole genome shotgun (WGS) entry which is preliminary data.</text>
</comment>
<gene>
    <name evidence="2" type="ORF">FA13DRAFT_1719673</name>
</gene>
<accession>A0A4Y7SBC7</accession>
<proteinExistence type="predicted"/>
<evidence type="ECO:0000313" key="2">
    <source>
        <dbReference type="EMBL" id="TEB18678.1"/>
    </source>
</evidence>
<name>A0A4Y7SBC7_COPMI</name>
<evidence type="ECO:0000313" key="3">
    <source>
        <dbReference type="Proteomes" id="UP000298030"/>
    </source>
</evidence>
<evidence type="ECO:0000256" key="1">
    <source>
        <dbReference type="SAM" id="MobiDB-lite"/>
    </source>
</evidence>
<keyword evidence="3" id="KW-1185">Reference proteome</keyword>
<feature type="region of interest" description="Disordered" evidence="1">
    <location>
        <begin position="121"/>
        <end position="168"/>
    </location>
</feature>
<dbReference type="AlphaFoldDB" id="A0A4Y7SBC7"/>
<dbReference type="Proteomes" id="UP000298030">
    <property type="component" value="Unassembled WGS sequence"/>
</dbReference>
<reference evidence="2 3" key="1">
    <citation type="journal article" date="2019" name="Nat. Ecol. Evol.">
        <title>Megaphylogeny resolves global patterns of mushroom evolution.</title>
        <authorList>
            <person name="Varga T."/>
            <person name="Krizsan K."/>
            <person name="Foldi C."/>
            <person name="Dima B."/>
            <person name="Sanchez-Garcia M."/>
            <person name="Sanchez-Ramirez S."/>
            <person name="Szollosi G.J."/>
            <person name="Szarkandi J.G."/>
            <person name="Papp V."/>
            <person name="Albert L."/>
            <person name="Andreopoulos W."/>
            <person name="Angelini C."/>
            <person name="Antonin V."/>
            <person name="Barry K.W."/>
            <person name="Bougher N.L."/>
            <person name="Buchanan P."/>
            <person name="Buyck B."/>
            <person name="Bense V."/>
            <person name="Catcheside P."/>
            <person name="Chovatia M."/>
            <person name="Cooper J."/>
            <person name="Damon W."/>
            <person name="Desjardin D."/>
            <person name="Finy P."/>
            <person name="Geml J."/>
            <person name="Haridas S."/>
            <person name="Hughes K."/>
            <person name="Justo A."/>
            <person name="Karasinski D."/>
            <person name="Kautmanova I."/>
            <person name="Kiss B."/>
            <person name="Kocsube S."/>
            <person name="Kotiranta H."/>
            <person name="LaButti K.M."/>
            <person name="Lechner B.E."/>
            <person name="Liimatainen K."/>
            <person name="Lipzen A."/>
            <person name="Lukacs Z."/>
            <person name="Mihaltcheva S."/>
            <person name="Morgado L.N."/>
            <person name="Niskanen T."/>
            <person name="Noordeloos M.E."/>
            <person name="Ohm R.A."/>
            <person name="Ortiz-Santana B."/>
            <person name="Ovrebo C."/>
            <person name="Racz N."/>
            <person name="Riley R."/>
            <person name="Savchenko A."/>
            <person name="Shiryaev A."/>
            <person name="Soop K."/>
            <person name="Spirin V."/>
            <person name="Szebenyi C."/>
            <person name="Tomsovsky M."/>
            <person name="Tulloss R.E."/>
            <person name="Uehling J."/>
            <person name="Grigoriev I.V."/>
            <person name="Vagvolgyi C."/>
            <person name="Papp T."/>
            <person name="Martin F.M."/>
            <person name="Miettinen O."/>
            <person name="Hibbett D.S."/>
            <person name="Nagy L.G."/>
        </authorList>
    </citation>
    <scope>NUCLEOTIDE SEQUENCE [LARGE SCALE GENOMIC DNA]</scope>
    <source>
        <strain evidence="2 3">FP101781</strain>
    </source>
</reference>